<accession>A0A4R7UR11</accession>
<organism evidence="1 2">
    <name type="scientific">Pseudomonas helmanticensis</name>
    <dbReference type="NCBI Taxonomy" id="1471381"/>
    <lineage>
        <taxon>Bacteria</taxon>
        <taxon>Pseudomonadati</taxon>
        <taxon>Pseudomonadota</taxon>
        <taxon>Gammaproteobacteria</taxon>
        <taxon>Pseudomonadales</taxon>
        <taxon>Pseudomonadaceae</taxon>
        <taxon>Pseudomonas</taxon>
    </lineage>
</organism>
<dbReference type="AlphaFoldDB" id="A0A4R7UR11"/>
<proteinExistence type="predicted"/>
<evidence type="ECO:0000313" key="1">
    <source>
        <dbReference type="EMBL" id="TDV37487.1"/>
    </source>
</evidence>
<name>A0A4R7UR11_9PSED</name>
<comment type="caution">
    <text evidence="1">The sequence shown here is derived from an EMBL/GenBank/DDBJ whole genome shotgun (WGS) entry which is preliminary data.</text>
</comment>
<dbReference type="RefSeq" id="WP_134178144.1">
    <property type="nucleotide sequence ID" value="NZ_SOCQ01000025.1"/>
</dbReference>
<evidence type="ECO:0000313" key="2">
    <source>
        <dbReference type="Proteomes" id="UP000295804"/>
    </source>
</evidence>
<dbReference type="Proteomes" id="UP000295804">
    <property type="component" value="Unassembled WGS sequence"/>
</dbReference>
<gene>
    <name evidence="1" type="ORF">EDF87_12523</name>
</gene>
<protein>
    <submittedName>
        <fullName evidence="1">Uncharacterized protein</fullName>
    </submittedName>
</protein>
<reference evidence="1 2" key="1">
    <citation type="submission" date="2019-03" db="EMBL/GenBank/DDBJ databases">
        <title>Genomic analyses of the natural microbiome of Caenorhabditis elegans.</title>
        <authorList>
            <person name="Samuel B."/>
        </authorList>
    </citation>
    <scope>NUCLEOTIDE SEQUENCE [LARGE SCALE GENOMIC DNA]</scope>
    <source>
        <strain evidence="1 2">BIGb0525</strain>
    </source>
</reference>
<sequence length="137" mass="15342">MDRTQIEARMKSLLETKGNAGGFIYAEVSNGLIYSTDDVDFEVIYDGCHILSVADSENTAWMNFPLSVVGNGPHKLELPLPSNLDFWWIKSRNVSYRSIHGFATYTFSDDRNTIHGVIDLVLEDGITMIGGFYVTRA</sequence>
<dbReference type="EMBL" id="SOCQ01000025">
    <property type="protein sequence ID" value="TDV37487.1"/>
    <property type="molecule type" value="Genomic_DNA"/>
</dbReference>